<keyword evidence="3" id="KW-1185">Reference proteome</keyword>
<dbReference type="Gene3D" id="2.60.120.1620">
    <property type="match status" value="1"/>
</dbReference>
<evidence type="ECO:0000313" key="2">
    <source>
        <dbReference type="EMBL" id="MDQ9093784.1"/>
    </source>
</evidence>
<dbReference type="InterPro" id="IPR041437">
    <property type="entry name" value="GH115_C"/>
</dbReference>
<reference evidence="2 3" key="1">
    <citation type="submission" date="2023-08" db="EMBL/GenBank/DDBJ databases">
        <title>Pseudoalteromonas haloplanktis LL1 genome.</title>
        <authorList>
            <person name="Wu S."/>
        </authorList>
    </citation>
    <scope>NUCLEOTIDE SEQUENCE [LARGE SCALE GENOMIC DNA]</scope>
    <source>
        <strain evidence="2 3">LL1</strain>
    </source>
</reference>
<dbReference type="Proteomes" id="UP001226574">
    <property type="component" value="Unassembled WGS sequence"/>
</dbReference>
<organism evidence="2 3">
    <name type="scientific">Pseudoalteromonas haloplanktis</name>
    <name type="common">Alteromonas haloplanktis</name>
    <dbReference type="NCBI Taxonomy" id="228"/>
    <lineage>
        <taxon>Bacteria</taxon>
        <taxon>Pseudomonadati</taxon>
        <taxon>Pseudomonadota</taxon>
        <taxon>Gammaproteobacteria</taxon>
        <taxon>Alteromonadales</taxon>
        <taxon>Pseudoalteromonadaceae</taxon>
        <taxon>Pseudoalteromonas</taxon>
    </lineage>
</organism>
<gene>
    <name evidence="2" type="ORF">RC083_19610</name>
</gene>
<proteinExistence type="predicted"/>
<dbReference type="RefSeq" id="WP_309039704.1">
    <property type="nucleotide sequence ID" value="NZ_JAVIFY010000020.1"/>
</dbReference>
<comment type="caution">
    <text evidence="2">The sequence shown here is derived from an EMBL/GenBank/DDBJ whole genome shotgun (WGS) entry which is preliminary data.</text>
</comment>
<dbReference type="Pfam" id="PF17829">
    <property type="entry name" value="GH115_C"/>
    <property type="match status" value="1"/>
</dbReference>
<sequence>MKLKLFHLPLMIASIAATTTNIYAEQVYHEDAGFVVIEAENFSTQHLDDKRRWLVFSKNTPAHNFADADQAHYHDASNGSYIEILPDTRSNHHEALVRNENFTNDAGTMAVLSYPVYFETPGRYYAWTRAYSTGSEDNGVHLGINGQWPESAKRLQLCEGKHAWTWSSAQRIETNHCGTPNTIYVDIPHKGVHTIMISMREDGFELDKLLLTKDKDYIPVGKDKSETLSSPKPLQEKTQLLEITDYTRVLYAIDDFKIENTGEIPYYQHKAENALAINAVKTAYRNKFARAEYIVQAKEAGSYILNLVTLAEIDGESTYLVSINDKVIGEFTNPETSNDYQEIYFSMQRVELTSGDIISVSSKAVTNGKVPENGGTAYARGRWRALVLSRTN</sequence>
<name>A0ABU1BH31_PSEHA</name>
<evidence type="ECO:0000259" key="1">
    <source>
        <dbReference type="Pfam" id="PF17829"/>
    </source>
</evidence>
<evidence type="ECO:0000313" key="3">
    <source>
        <dbReference type="Proteomes" id="UP001226574"/>
    </source>
</evidence>
<accession>A0ABU1BH31</accession>
<protein>
    <recommendedName>
        <fullName evidence="1">Gylcosyl hydrolase 115 C-terminal domain-containing protein</fullName>
    </recommendedName>
</protein>
<feature type="domain" description="Gylcosyl hydrolase 115 C-terminal" evidence="1">
    <location>
        <begin position="78"/>
        <end position="214"/>
    </location>
</feature>
<dbReference type="EMBL" id="JAVIFY010000020">
    <property type="protein sequence ID" value="MDQ9093784.1"/>
    <property type="molecule type" value="Genomic_DNA"/>
</dbReference>